<evidence type="ECO:0000313" key="1">
    <source>
        <dbReference type="EMBL" id="SFF23000.1"/>
    </source>
</evidence>
<proteinExistence type="predicted"/>
<evidence type="ECO:0000313" key="2">
    <source>
        <dbReference type="Proteomes" id="UP000183410"/>
    </source>
</evidence>
<sequence length="89" mass="10017">MKRYKKSVFVDAIEFTNEPDNAQAIKDFTGLLIQVEYNSDGAQLRVIRDAYSVIIARKGEFIVKDATGQLQLMTKAALESEYELVEAAE</sequence>
<organism evidence="1 2">
    <name type="scientific">Paenibacillus algorifonticola</name>
    <dbReference type="NCBI Taxonomy" id="684063"/>
    <lineage>
        <taxon>Bacteria</taxon>
        <taxon>Bacillati</taxon>
        <taxon>Bacillota</taxon>
        <taxon>Bacilli</taxon>
        <taxon>Bacillales</taxon>
        <taxon>Paenibacillaceae</taxon>
        <taxon>Paenibacillus</taxon>
    </lineage>
</organism>
<name>A0A1I2H0R9_9BACL</name>
<dbReference type="AlphaFoldDB" id="A0A1I2H0R9"/>
<reference evidence="2" key="1">
    <citation type="submission" date="2016-10" db="EMBL/GenBank/DDBJ databases">
        <authorList>
            <person name="Varghese N."/>
            <person name="Submissions S."/>
        </authorList>
    </citation>
    <scope>NUCLEOTIDE SEQUENCE [LARGE SCALE GENOMIC DNA]</scope>
    <source>
        <strain evidence="2">CGMCC 1.10223</strain>
    </source>
</reference>
<dbReference type="EMBL" id="FONN01000019">
    <property type="protein sequence ID" value="SFF23000.1"/>
    <property type="molecule type" value="Genomic_DNA"/>
</dbReference>
<keyword evidence="2" id="KW-1185">Reference proteome</keyword>
<dbReference type="Proteomes" id="UP000183410">
    <property type="component" value="Unassembled WGS sequence"/>
</dbReference>
<protein>
    <submittedName>
        <fullName evidence="1">Uncharacterized protein</fullName>
    </submittedName>
</protein>
<dbReference type="RefSeq" id="WP_046233682.1">
    <property type="nucleotide sequence ID" value="NZ_FONN01000019.1"/>
</dbReference>
<gene>
    <name evidence="1" type="ORF">SAMN04487969_11963</name>
</gene>
<dbReference type="OrthoDB" id="2625554at2"/>
<accession>A0A1I2H0R9</accession>